<gene>
    <name evidence="1" type="ORF">UX31_C0015G0016</name>
</gene>
<sequence>MVNRETEQLIEAMKAWAANRANKAREGGEAIENWLGAENYAVVTIKPEALAAAVERGYLSAEEAEWARKAKTGSAIVLQGGKEGMDPAARRAVVRTLIAMEPEMKATVQISPNAWVSYAFYHRSRVRESEE</sequence>
<evidence type="ECO:0000313" key="2">
    <source>
        <dbReference type="Proteomes" id="UP000034107"/>
    </source>
</evidence>
<comment type="caution">
    <text evidence="1">The sequence shown here is derived from an EMBL/GenBank/DDBJ whole genome shotgun (WGS) entry which is preliminary data.</text>
</comment>
<protein>
    <submittedName>
        <fullName evidence="1">Uncharacterized protein</fullName>
    </submittedName>
</protein>
<dbReference type="AlphaFoldDB" id="A0A0G1RL91"/>
<dbReference type="Proteomes" id="UP000034107">
    <property type="component" value="Unassembled WGS sequence"/>
</dbReference>
<evidence type="ECO:0000313" key="1">
    <source>
        <dbReference type="EMBL" id="KKU21690.1"/>
    </source>
</evidence>
<dbReference type="EMBL" id="LCLS01000015">
    <property type="protein sequence ID" value="KKU21690.1"/>
    <property type="molecule type" value="Genomic_DNA"/>
</dbReference>
<name>A0A0G1RL91_9BACT</name>
<accession>A0A0G1RL91</accession>
<reference evidence="1 2" key="1">
    <citation type="journal article" date="2015" name="Nature">
        <title>rRNA introns, odd ribosomes, and small enigmatic genomes across a large radiation of phyla.</title>
        <authorList>
            <person name="Brown C.T."/>
            <person name="Hug L.A."/>
            <person name="Thomas B.C."/>
            <person name="Sharon I."/>
            <person name="Castelle C.J."/>
            <person name="Singh A."/>
            <person name="Wilkins M.J."/>
            <person name="Williams K.H."/>
            <person name="Banfield J.F."/>
        </authorList>
    </citation>
    <scope>NUCLEOTIDE SEQUENCE [LARGE SCALE GENOMIC DNA]</scope>
</reference>
<organism evidence="1 2">
    <name type="scientific">Candidatus Nomurabacteria bacterium GW2011_GWA1_46_11</name>
    <dbReference type="NCBI Taxonomy" id="1618732"/>
    <lineage>
        <taxon>Bacteria</taxon>
        <taxon>Candidatus Nomuraibacteriota</taxon>
    </lineage>
</organism>
<proteinExistence type="predicted"/>